<dbReference type="PROSITE" id="PS51257">
    <property type="entry name" value="PROKAR_LIPOPROTEIN"/>
    <property type="match status" value="1"/>
</dbReference>
<protein>
    <submittedName>
        <fullName evidence="8">Starch-binding associating with outer membrane</fullName>
    </submittedName>
</protein>
<sequence length="526" mass="58505">MKNTSYKYLIALILAGGLSSCRKNLLDSVPNDRVSSNIFWKTESDALLADNALYTDLDGTNIFTWDALSDIAHTNQNFDTQAFIELGTYDIANAKIYNEWSAAYTGIQATNYFLENIDKVSSTNTTLINRFKGEAKVLRAYQYIKLAGFFGDVPLVTKTLTIAEGQQVTRTPVSQVWDFVDKELSDAAALLPASYAAADKGRITSGAAWALKARADLWAGRYQLAADAATQVKGYTLYSSYQNLFKYAAENNSEVILDKQFLKDSYSNGVFALLAPYSQKNAQSYYVPTKTLVDAYETSAGKNINDAGSGFDPYHPYDNRDPRLRFSVYVDGDILPSGIAFKPAPGSGTADAIGSTYIASTTGYNIKKYINTEDYANPSNSGINIILLRYAEVLLTLAEAKIELNQIDQSVYDAINTVRNGRSDVKLPNIPTGLTQEQLRQIVRHERTVELAFEGLHLFDIRRWKTAETVMTGPVYGITYADAGNKLVTVQVVSFNRVFDKSRHYLWPIPQKETNLNPNLKQNPNW</sequence>
<evidence type="ECO:0000259" key="7">
    <source>
        <dbReference type="Pfam" id="PF14322"/>
    </source>
</evidence>
<dbReference type="RefSeq" id="WP_091208233.1">
    <property type="nucleotide sequence ID" value="NZ_FOCL01000001.1"/>
</dbReference>
<evidence type="ECO:0000256" key="4">
    <source>
        <dbReference type="ARBA" id="ARBA00023136"/>
    </source>
</evidence>
<feature type="domain" description="SusD-like N-terminal" evidence="7">
    <location>
        <begin position="61"/>
        <end position="215"/>
    </location>
</feature>
<evidence type="ECO:0000256" key="3">
    <source>
        <dbReference type="ARBA" id="ARBA00022729"/>
    </source>
</evidence>
<evidence type="ECO:0000256" key="1">
    <source>
        <dbReference type="ARBA" id="ARBA00004442"/>
    </source>
</evidence>
<dbReference type="OrthoDB" id="5694214at2"/>
<dbReference type="CDD" id="cd08977">
    <property type="entry name" value="SusD"/>
    <property type="match status" value="1"/>
</dbReference>
<keyword evidence="4" id="KW-0472">Membrane</keyword>
<dbReference type="InterPro" id="IPR012944">
    <property type="entry name" value="SusD_RagB_dom"/>
</dbReference>
<keyword evidence="3" id="KW-0732">Signal</keyword>
<evidence type="ECO:0000313" key="8">
    <source>
        <dbReference type="EMBL" id="SEM82842.1"/>
    </source>
</evidence>
<dbReference type="Gene3D" id="1.25.40.390">
    <property type="match status" value="1"/>
</dbReference>
<dbReference type="Pfam" id="PF14322">
    <property type="entry name" value="SusD-like_3"/>
    <property type="match status" value="1"/>
</dbReference>
<keyword evidence="5" id="KW-0998">Cell outer membrane</keyword>
<evidence type="ECO:0000256" key="2">
    <source>
        <dbReference type="ARBA" id="ARBA00006275"/>
    </source>
</evidence>
<evidence type="ECO:0000313" key="9">
    <source>
        <dbReference type="Proteomes" id="UP000198942"/>
    </source>
</evidence>
<gene>
    <name evidence="8" type="ORF">SAMN05192574_101937</name>
</gene>
<dbReference type="STRING" id="551995.SAMN05192574_101937"/>
<dbReference type="GO" id="GO:0009279">
    <property type="term" value="C:cell outer membrane"/>
    <property type="evidence" value="ECO:0007669"/>
    <property type="project" value="UniProtKB-SubCell"/>
</dbReference>
<dbReference type="SUPFAM" id="SSF48452">
    <property type="entry name" value="TPR-like"/>
    <property type="match status" value="1"/>
</dbReference>
<reference evidence="9" key="1">
    <citation type="submission" date="2016-10" db="EMBL/GenBank/DDBJ databases">
        <authorList>
            <person name="Varghese N."/>
            <person name="Submissions S."/>
        </authorList>
    </citation>
    <scope>NUCLEOTIDE SEQUENCE [LARGE SCALE GENOMIC DNA]</scope>
    <source>
        <strain evidence="9">Gh-48</strain>
    </source>
</reference>
<keyword evidence="9" id="KW-1185">Reference proteome</keyword>
<dbReference type="InterPro" id="IPR033985">
    <property type="entry name" value="SusD-like_N"/>
</dbReference>
<dbReference type="AlphaFoldDB" id="A0A1H8BJ60"/>
<comment type="subcellular location">
    <subcellularLocation>
        <location evidence="1">Cell outer membrane</location>
    </subcellularLocation>
</comment>
<evidence type="ECO:0000256" key="5">
    <source>
        <dbReference type="ARBA" id="ARBA00023237"/>
    </source>
</evidence>
<organism evidence="8 9">
    <name type="scientific">Mucilaginibacter gossypiicola</name>
    <dbReference type="NCBI Taxonomy" id="551995"/>
    <lineage>
        <taxon>Bacteria</taxon>
        <taxon>Pseudomonadati</taxon>
        <taxon>Bacteroidota</taxon>
        <taxon>Sphingobacteriia</taxon>
        <taxon>Sphingobacteriales</taxon>
        <taxon>Sphingobacteriaceae</taxon>
        <taxon>Mucilaginibacter</taxon>
    </lineage>
</organism>
<comment type="similarity">
    <text evidence="2">Belongs to the SusD family.</text>
</comment>
<proteinExistence type="inferred from homology"/>
<dbReference type="InterPro" id="IPR011990">
    <property type="entry name" value="TPR-like_helical_dom_sf"/>
</dbReference>
<dbReference type="Proteomes" id="UP000198942">
    <property type="component" value="Unassembled WGS sequence"/>
</dbReference>
<dbReference type="Pfam" id="PF07980">
    <property type="entry name" value="SusD_RagB"/>
    <property type="match status" value="1"/>
</dbReference>
<feature type="domain" description="RagB/SusD" evidence="6">
    <location>
        <begin position="254"/>
        <end position="526"/>
    </location>
</feature>
<evidence type="ECO:0000259" key="6">
    <source>
        <dbReference type="Pfam" id="PF07980"/>
    </source>
</evidence>
<name>A0A1H8BJ60_9SPHI</name>
<dbReference type="EMBL" id="FOCL01000001">
    <property type="protein sequence ID" value="SEM82842.1"/>
    <property type="molecule type" value="Genomic_DNA"/>
</dbReference>
<accession>A0A1H8BJ60</accession>